<feature type="region of interest" description="Disordered" evidence="1">
    <location>
        <begin position="416"/>
        <end position="481"/>
    </location>
</feature>
<organism evidence="2 3">
    <name type="scientific">Nesidiocoris tenuis</name>
    <dbReference type="NCBI Taxonomy" id="355587"/>
    <lineage>
        <taxon>Eukaryota</taxon>
        <taxon>Metazoa</taxon>
        <taxon>Ecdysozoa</taxon>
        <taxon>Arthropoda</taxon>
        <taxon>Hexapoda</taxon>
        <taxon>Insecta</taxon>
        <taxon>Pterygota</taxon>
        <taxon>Neoptera</taxon>
        <taxon>Paraneoptera</taxon>
        <taxon>Hemiptera</taxon>
        <taxon>Heteroptera</taxon>
        <taxon>Panheteroptera</taxon>
        <taxon>Cimicomorpha</taxon>
        <taxon>Miridae</taxon>
        <taxon>Dicyphina</taxon>
        <taxon>Nesidiocoris</taxon>
    </lineage>
</organism>
<keyword evidence="3" id="KW-1185">Reference proteome</keyword>
<protein>
    <submittedName>
        <fullName evidence="2">Uncharacterized protein</fullName>
    </submittedName>
</protein>
<evidence type="ECO:0000256" key="1">
    <source>
        <dbReference type="SAM" id="MobiDB-lite"/>
    </source>
</evidence>
<feature type="region of interest" description="Disordered" evidence="1">
    <location>
        <begin position="164"/>
        <end position="186"/>
    </location>
</feature>
<proteinExistence type="predicted"/>
<feature type="compositionally biased region" description="Basic and acidic residues" evidence="1">
    <location>
        <begin position="433"/>
        <end position="447"/>
    </location>
</feature>
<feature type="compositionally biased region" description="Polar residues" evidence="1">
    <location>
        <begin position="769"/>
        <end position="778"/>
    </location>
</feature>
<dbReference type="EMBL" id="AP028909">
    <property type="protein sequence ID" value="BES88848.1"/>
    <property type="molecule type" value="Genomic_DNA"/>
</dbReference>
<feature type="compositionally biased region" description="Basic and acidic residues" evidence="1">
    <location>
        <begin position="681"/>
        <end position="692"/>
    </location>
</feature>
<name>A0ABN7AA19_9HEMI</name>
<feature type="region of interest" description="Disordered" evidence="1">
    <location>
        <begin position="825"/>
        <end position="879"/>
    </location>
</feature>
<reference evidence="2 3" key="1">
    <citation type="submission" date="2023-09" db="EMBL/GenBank/DDBJ databases">
        <title>Nesidiocoris tenuis whole genome shotgun sequence.</title>
        <authorList>
            <person name="Shibata T."/>
            <person name="Shimoda M."/>
            <person name="Kobayashi T."/>
            <person name="Uehara T."/>
        </authorList>
    </citation>
    <scope>NUCLEOTIDE SEQUENCE [LARGE SCALE GENOMIC DNA]</scope>
    <source>
        <strain evidence="2 3">Japan</strain>
    </source>
</reference>
<feature type="region of interest" description="Disordered" evidence="1">
    <location>
        <begin position="505"/>
        <end position="526"/>
    </location>
</feature>
<feature type="compositionally biased region" description="Polar residues" evidence="1">
    <location>
        <begin position="352"/>
        <end position="364"/>
    </location>
</feature>
<feature type="region of interest" description="Disordered" evidence="1">
    <location>
        <begin position="203"/>
        <end position="225"/>
    </location>
</feature>
<feature type="compositionally biased region" description="Basic and acidic residues" evidence="1">
    <location>
        <begin position="555"/>
        <end position="576"/>
    </location>
</feature>
<sequence length="945" mass="103559">MIPKLGFFWDGGDEVERSLELLDRVLSEFDDLENGNVGLEDDGYMSMNGRRQFKQEFPPPPAEEAQRIISTLLPRVSPSNSSKRTNNGRRGRLHTSLTLGHEPRLERSAITTIATQTTIPKTRHRRPFGWQNGSSYRGGAACSEAAPDAGTEWRLPPRTVATVGTERHREVRRQDDHPTGGSHPMPINHQLAAVVEAAADGNFSDDSLEDVPPPPPPPSLASVGAAAVPVKRSSIAWEVPLDDDEALYTPGSTKVIGRRRRRSTDRSSSGSMGRLRDADEWPDPPTGTEDGSISPHSDSSHLDSSSASNRPDDILAELSGTDMSSSGTYVIRKGRHRERKPMPLPPEALEHSTPTPVASNVNGEIKRSSTTFDNIKCLLREGLIDGLDESPPDFAPPNPPPISIVRVVSLPSIVPDETATTDKVAEQDAPNEAEEHSDPQTPEKREIGIQASVEDLDSLPSLHHQNGTAETDSDSEGRKRSVVMVNGTTDTSSNEALMAELKKEYDTDSIKSSNNNEGEDDVEPTIEVAKESELDDPWLTAAEISQVQVVPVIEEKPPEEIEEEKPPKEFKVKVEVVELQQQQPHHDFGPLPPSPVEEDDEYADVLRPSPAQTPRGKPQGSEKREPFYRCVEPPVSDPLGTKFLNKSNPEPHLRDGNSSLKTRSMDAGFTRNHRSHLNNSRRGEVPSERRTLPAELQGPSRRRTLQKRGNSREDSVNGQASMTNGGGANSLGPGGHMQVSCSLPETPIFARGCDIPRTPHRRAPDVPVTSRTTPRQNQTATFRSAGMSLNEAMTGAELLRLAGGPARGWYPRHRQPRPASVEHLDRLHGGLSPGGGGSATTPGPWDTSVHGGSSPSPWDPSRKPQTLPPNLTPKFFHRSPREALRRVTSLLIRRGNSKDKKDALSPTSGFTAYFVVGESGEGSRQKKGFFRSFWKRSRHYSLEQQ</sequence>
<evidence type="ECO:0000313" key="2">
    <source>
        <dbReference type="EMBL" id="BES88848.1"/>
    </source>
</evidence>
<feature type="compositionally biased region" description="Low complexity" evidence="1">
    <location>
        <begin position="292"/>
        <end position="308"/>
    </location>
</feature>
<feature type="region of interest" description="Disordered" evidence="1">
    <location>
        <begin position="256"/>
        <end position="364"/>
    </location>
</feature>
<accession>A0ABN7AA19</accession>
<feature type="region of interest" description="Disordered" evidence="1">
    <location>
        <begin position="75"/>
        <end position="94"/>
    </location>
</feature>
<evidence type="ECO:0000313" key="3">
    <source>
        <dbReference type="Proteomes" id="UP001307889"/>
    </source>
</evidence>
<gene>
    <name evidence="2" type="ORF">NTJ_01655</name>
</gene>
<feature type="region of interest" description="Disordered" evidence="1">
    <location>
        <begin position="752"/>
        <end position="778"/>
    </location>
</feature>
<dbReference type="Proteomes" id="UP001307889">
    <property type="component" value="Chromosome 1"/>
</dbReference>
<feature type="compositionally biased region" description="Basic and acidic residues" evidence="1">
    <location>
        <begin position="165"/>
        <end position="178"/>
    </location>
</feature>
<feature type="compositionally biased region" description="Gly residues" evidence="1">
    <location>
        <begin position="724"/>
        <end position="735"/>
    </location>
</feature>
<feature type="region of interest" description="Disordered" evidence="1">
    <location>
        <begin position="555"/>
        <end position="739"/>
    </location>
</feature>